<dbReference type="Gene3D" id="3.60.15.10">
    <property type="entry name" value="Ribonuclease Z/Hydroxyacylglutathione hydrolase-like"/>
    <property type="match status" value="1"/>
</dbReference>
<sequence>MKSYSTLFLLLLVTCFATAQTDEEISKDPDLQKKAIEKAKNKPNIIPVTENIFMLKGMGGNIAVQHGKEGVLMVDTQFERTSESVLGIIEKETENTPQFIVNTHLHGDHTGGNKNYKQTGATVFSHQNVKDAMLAALYNEAEEKVMKEIELMEEAAKDNDKEAQKALERNRDRAKTKLEQPLDLDTSNIPSISFDNNLTIFYNDEEIKLIYLANAHTNGDVMVHFTKSNVIHTGDAFVNGLYPYIDRSNSGTYKGYQSAINTILQTANQNTQIIPGHGALATKADVAETKKMLEFIYEKVTFHFMNDKTEDQVAQMRDITKFYDEKGYGDGFISTEKFLRSVYKAVQKNEGRKKARNEQKEKRYKEMQKRVKKEKDGKN</sequence>
<dbReference type="RefSeq" id="WP_115121888.1">
    <property type="nucleotide sequence ID" value="NZ_QRAO01000001.1"/>
</dbReference>
<evidence type="ECO:0000256" key="3">
    <source>
        <dbReference type="SAM" id="MobiDB-lite"/>
    </source>
</evidence>
<evidence type="ECO:0000256" key="2">
    <source>
        <dbReference type="SAM" id="Coils"/>
    </source>
</evidence>
<dbReference type="InterPro" id="IPR050855">
    <property type="entry name" value="NDM-1-like"/>
</dbReference>
<keyword evidence="7" id="KW-1185">Reference proteome</keyword>
<keyword evidence="4" id="KW-0732">Signal</keyword>
<gene>
    <name evidence="6" type="ORF">C8D94_10125</name>
</gene>
<feature type="signal peptide" evidence="4">
    <location>
        <begin position="1"/>
        <end position="19"/>
    </location>
</feature>
<dbReference type="GO" id="GO:0016787">
    <property type="term" value="F:hydrolase activity"/>
    <property type="evidence" value="ECO:0007669"/>
    <property type="project" value="UniProtKB-KW"/>
</dbReference>
<dbReference type="SMART" id="SM00849">
    <property type="entry name" value="Lactamase_B"/>
    <property type="match status" value="1"/>
</dbReference>
<dbReference type="OrthoDB" id="9769598at2"/>
<proteinExistence type="inferred from homology"/>
<dbReference type="Pfam" id="PF00753">
    <property type="entry name" value="Lactamase_B"/>
    <property type="match status" value="1"/>
</dbReference>
<evidence type="ECO:0000256" key="1">
    <source>
        <dbReference type="ARBA" id="ARBA00005250"/>
    </source>
</evidence>
<keyword evidence="6" id="KW-0378">Hydrolase</keyword>
<dbReference type="GO" id="GO:0017001">
    <property type="term" value="P:antibiotic catabolic process"/>
    <property type="evidence" value="ECO:0007669"/>
    <property type="project" value="UniProtKB-ARBA"/>
</dbReference>
<dbReference type="SUPFAM" id="SSF56281">
    <property type="entry name" value="Metallo-hydrolase/oxidoreductase"/>
    <property type="match status" value="1"/>
</dbReference>
<evidence type="ECO:0000313" key="6">
    <source>
        <dbReference type="EMBL" id="RDK88156.1"/>
    </source>
</evidence>
<evidence type="ECO:0000313" key="7">
    <source>
        <dbReference type="Proteomes" id="UP000255317"/>
    </source>
</evidence>
<dbReference type="CDD" id="cd16282">
    <property type="entry name" value="metallo-hydrolase-like_MBL-fold"/>
    <property type="match status" value="1"/>
</dbReference>
<evidence type="ECO:0000256" key="4">
    <source>
        <dbReference type="SAM" id="SignalP"/>
    </source>
</evidence>
<organism evidence="6 7">
    <name type="scientific">Marinirhabdus gelatinilytica</name>
    <dbReference type="NCBI Taxonomy" id="1703343"/>
    <lineage>
        <taxon>Bacteria</taxon>
        <taxon>Pseudomonadati</taxon>
        <taxon>Bacteroidota</taxon>
        <taxon>Flavobacteriia</taxon>
        <taxon>Flavobacteriales</taxon>
        <taxon>Flavobacteriaceae</taxon>
    </lineage>
</organism>
<keyword evidence="2" id="KW-0175">Coiled coil</keyword>
<dbReference type="EMBL" id="QRAO01000001">
    <property type="protein sequence ID" value="RDK88156.1"/>
    <property type="molecule type" value="Genomic_DNA"/>
</dbReference>
<dbReference type="PANTHER" id="PTHR42951">
    <property type="entry name" value="METALLO-BETA-LACTAMASE DOMAIN-CONTAINING"/>
    <property type="match status" value="1"/>
</dbReference>
<dbReference type="Proteomes" id="UP000255317">
    <property type="component" value="Unassembled WGS sequence"/>
</dbReference>
<dbReference type="AlphaFoldDB" id="A0A370QIH2"/>
<feature type="coiled-coil region" evidence="2">
    <location>
        <begin position="138"/>
        <end position="177"/>
    </location>
</feature>
<dbReference type="InterPro" id="IPR001279">
    <property type="entry name" value="Metallo-B-lactamas"/>
</dbReference>
<evidence type="ECO:0000259" key="5">
    <source>
        <dbReference type="SMART" id="SM00849"/>
    </source>
</evidence>
<feature type="region of interest" description="Disordered" evidence="3">
    <location>
        <begin position="349"/>
        <end position="379"/>
    </location>
</feature>
<protein>
    <submittedName>
        <fullName evidence="6">Glyoxylase-like metal-dependent hydrolase (Beta-lactamase superfamily II)</fullName>
    </submittedName>
</protein>
<feature type="domain" description="Metallo-beta-lactamase" evidence="5">
    <location>
        <begin position="59"/>
        <end position="277"/>
    </location>
</feature>
<name>A0A370QIH2_9FLAO</name>
<dbReference type="PANTHER" id="PTHR42951:SF4">
    <property type="entry name" value="ACYL-COENZYME A THIOESTERASE MBLAC2"/>
    <property type="match status" value="1"/>
</dbReference>
<comment type="similarity">
    <text evidence="1">Belongs to the metallo-beta-lactamase superfamily. Class-B beta-lactamase family.</text>
</comment>
<accession>A0A370QIH2</accession>
<reference evidence="6 7" key="1">
    <citation type="submission" date="2018-07" db="EMBL/GenBank/DDBJ databases">
        <title>Genomic Encyclopedia of Type Strains, Phase IV (KMG-IV): sequencing the most valuable type-strain genomes for metagenomic binning, comparative biology and taxonomic classification.</title>
        <authorList>
            <person name="Goeker M."/>
        </authorList>
    </citation>
    <scope>NUCLEOTIDE SEQUENCE [LARGE SCALE GENOMIC DNA]</scope>
    <source>
        <strain evidence="6 7">DSM 101478</strain>
    </source>
</reference>
<dbReference type="InterPro" id="IPR036866">
    <property type="entry name" value="RibonucZ/Hydroxyglut_hydro"/>
</dbReference>
<comment type="caution">
    <text evidence="6">The sequence shown here is derived from an EMBL/GenBank/DDBJ whole genome shotgun (WGS) entry which is preliminary data.</text>
</comment>
<feature type="chain" id="PRO_5016737038" evidence="4">
    <location>
        <begin position="20"/>
        <end position="379"/>
    </location>
</feature>